<dbReference type="Gene3D" id="1.20.120.30">
    <property type="entry name" value="Aspartate receptor, ligand-binding domain"/>
    <property type="match status" value="1"/>
</dbReference>
<evidence type="ECO:0000313" key="2">
    <source>
        <dbReference type="EMBL" id="MDC7684487.1"/>
    </source>
</evidence>
<evidence type="ECO:0000313" key="3">
    <source>
        <dbReference type="Proteomes" id="UP001214854"/>
    </source>
</evidence>
<dbReference type="InterPro" id="IPR025991">
    <property type="entry name" value="Chemoreceptor_zinc-bind_dom"/>
</dbReference>
<dbReference type="Pfam" id="PF13682">
    <property type="entry name" value="CZB"/>
    <property type="match status" value="1"/>
</dbReference>
<evidence type="ECO:0000259" key="1">
    <source>
        <dbReference type="Pfam" id="PF13682"/>
    </source>
</evidence>
<reference evidence="2 3" key="1">
    <citation type="submission" date="2023-01" db="EMBL/GenBank/DDBJ databases">
        <title>Novel species of the genus Asticcacaulis isolated from rivers.</title>
        <authorList>
            <person name="Lu H."/>
        </authorList>
    </citation>
    <scope>NUCLEOTIDE SEQUENCE [LARGE SCALE GENOMIC DNA]</scope>
    <source>
        <strain evidence="2 3">BYS171W</strain>
    </source>
</reference>
<keyword evidence="3" id="KW-1185">Reference proteome</keyword>
<accession>A0ABT5HX33</accession>
<proteinExistence type="predicted"/>
<sequence length="111" mass="12651">MHRAKSDHTLWKKRLAGMMAGLEGLRVDELVDHHSCRLGKWYDHVADPVLRNHPDFRALVKPHEEVHVRGREAAKRYADGDLVAARAAFEAMNVASTEVLMRLDRLIAAFQ</sequence>
<dbReference type="EMBL" id="JAQQKX010000012">
    <property type="protein sequence ID" value="MDC7684487.1"/>
    <property type="molecule type" value="Genomic_DNA"/>
</dbReference>
<feature type="domain" description="Chemoreceptor zinc-binding" evidence="1">
    <location>
        <begin position="8"/>
        <end position="73"/>
    </location>
</feature>
<dbReference type="Proteomes" id="UP001214854">
    <property type="component" value="Unassembled WGS sequence"/>
</dbReference>
<name>A0ABT5HX33_9CAUL</name>
<organism evidence="2 3">
    <name type="scientific">Asticcacaulis aquaticus</name>
    <dbReference type="NCBI Taxonomy" id="2984212"/>
    <lineage>
        <taxon>Bacteria</taxon>
        <taxon>Pseudomonadati</taxon>
        <taxon>Pseudomonadota</taxon>
        <taxon>Alphaproteobacteria</taxon>
        <taxon>Caulobacterales</taxon>
        <taxon>Caulobacteraceae</taxon>
        <taxon>Asticcacaulis</taxon>
    </lineage>
</organism>
<protein>
    <submittedName>
        <fullName evidence="2">CZB domain-containing protein</fullName>
    </submittedName>
</protein>
<comment type="caution">
    <text evidence="2">The sequence shown here is derived from an EMBL/GenBank/DDBJ whole genome shotgun (WGS) entry which is preliminary data.</text>
</comment>
<gene>
    <name evidence="2" type="ORF">PQU92_14470</name>
</gene>